<reference evidence="1 2" key="1">
    <citation type="submission" date="2020-02" db="EMBL/GenBank/DDBJ databases">
        <title>Draft genome sequence of Lactococcus sp. Hs20B0-1.</title>
        <authorList>
            <person name="Noda S."/>
            <person name="Yuki M."/>
            <person name="Ohkuma M."/>
        </authorList>
    </citation>
    <scope>NUCLEOTIDE SEQUENCE [LARGE SCALE GENOMIC DNA]</scope>
    <source>
        <strain evidence="1 2">Hs20B0-1</strain>
    </source>
</reference>
<dbReference type="EMBL" id="BLLH01000001">
    <property type="protein sequence ID" value="GFH39826.1"/>
    <property type="molecule type" value="Genomic_DNA"/>
</dbReference>
<sequence length="83" mass="10076">MNEEAYQREMSEIEDFEKEDEKKRDYIDEHHRDTVNAIKEEIKSLIFINYFDEAREKIDDLGAFLNSASYDYDEAIEIIKKYQ</sequence>
<dbReference type="RefSeq" id="WP_172354767.1">
    <property type="nucleotide sequence ID" value="NZ_BLLH01000001.1"/>
</dbReference>
<keyword evidence="2" id="KW-1185">Reference proteome</keyword>
<proteinExistence type="predicted"/>
<name>A0A6A0B456_9LACT</name>
<accession>A0A6A0B456</accession>
<gene>
    <name evidence="1" type="ORF">Hs20B_02240</name>
</gene>
<comment type="caution">
    <text evidence="1">The sequence shown here is derived from an EMBL/GenBank/DDBJ whole genome shotgun (WGS) entry which is preliminary data.</text>
</comment>
<organism evidence="1 2">
    <name type="scientific">Pseudolactococcus insecticola</name>
    <dbReference type="NCBI Taxonomy" id="2709158"/>
    <lineage>
        <taxon>Bacteria</taxon>
        <taxon>Bacillati</taxon>
        <taxon>Bacillota</taxon>
        <taxon>Bacilli</taxon>
        <taxon>Lactobacillales</taxon>
        <taxon>Streptococcaceae</taxon>
        <taxon>Pseudolactococcus</taxon>
    </lineage>
</organism>
<protein>
    <submittedName>
        <fullName evidence="1">Uncharacterized protein</fullName>
    </submittedName>
</protein>
<dbReference type="Proteomes" id="UP000475928">
    <property type="component" value="Unassembled WGS sequence"/>
</dbReference>
<evidence type="ECO:0000313" key="2">
    <source>
        <dbReference type="Proteomes" id="UP000475928"/>
    </source>
</evidence>
<evidence type="ECO:0000313" key="1">
    <source>
        <dbReference type="EMBL" id="GFH39826.1"/>
    </source>
</evidence>
<dbReference type="AlphaFoldDB" id="A0A6A0B456"/>